<protein>
    <submittedName>
        <fullName evidence="1">Uncharacterized protein</fullName>
    </submittedName>
</protein>
<organism evidence="1 2">
    <name type="scientific">Spirosoma arboris</name>
    <dbReference type="NCBI Taxonomy" id="2682092"/>
    <lineage>
        <taxon>Bacteria</taxon>
        <taxon>Pseudomonadati</taxon>
        <taxon>Bacteroidota</taxon>
        <taxon>Cytophagia</taxon>
        <taxon>Cytophagales</taxon>
        <taxon>Cytophagaceae</taxon>
        <taxon>Spirosoma</taxon>
    </lineage>
</organism>
<dbReference type="AlphaFoldDB" id="A0A7K1S530"/>
<dbReference type="RefSeq" id="WP_157582941.1">
    <property type="nucleotide sequence ID" value="NZ_WPIN01000001.1"/>
</dbReference>
<evidence type="ECO:0000313" key="2">
    <source>
        <dbReference type="Proteomes" id="UP000436006"/>
    </source>
</evidence>
<sequence>MNHQHHLKNLIQQENGYIGYCEGCQSYNVAYKNSLFILSESEFACYRQVMADRIAMRPFFTTHDKEWLLKTPMPNYYMLFSTNELDELIQMMDEASLMMEVDQILRAPTEKNSKPNS</sequence>
<dbReference type="Pfam" id="PF20391">
    <property type="entry name" value="DUF6686"/>
    <property type="match status" value="1"/>
</dbReference>
<dbReference type="InterPro" id="IPR046508">
    <property type="entry name" value="DUF6686"/>
</dbReference>
<proteinExistence type="predicted"/>
<name>A0A7K1S530_9BACT</name>
<accession>A0A7K1S530</accession>
<reference evidence="1 2" key="1">
    <citation type="submission" date="2019-12" db="EMBL/GenBank/DDBJ databases">
        <title>Spirosoma sp. HMF4905 genome sequencing and assembly.</title>
        <authorList>
            <person name="Kang H."/>
            <person name="Cha I."/>
            <person name="Kim H."/>
            <person name="Joh K."/>
        </authorList>
    </citation>
    <scope>NUCLEOTIDE SEQUENCE [LARGE SCALE GENOMIC DNA]</scope>
    <source>
        <strain evidence="1 2">HMF4905</strain>
    </source>
</reference>
<gene>
    <name evidence="1" type="ORF">GO755_02260</name>
</gene>
<evidence type="ECO:0000313" key="1">
    <source>
        <dbReference type="EMBL" id="MVM28840.1"/>
    </source>
</evidence>
<dbReference type="Proteomes" id="UP000436006">
    <property type="component" value="Unassembled WGS sequence"/>
</dbReference>
<dbReference type="EMBL" id="WPIN01000001">
    <property type="protein sequence ID" value="MVM28840.1"/>
    <property type="molecule type" value="Genomic_DNA"/>
</dbReference>
<keyword evidence="2" id="KW-1185">Reference proteome</keyword>
<comment type="caution">
    <text evidence="1">The sequence shown here is derived from an EMBL/GenBank/DDBJ whole genome shotgun (WGS) entry which is preliminary data.</text>
</comment>